<dbReference type="EC" id="1.-.-.-" evidence="9"/>
<dbReference type="PANTHER" id="PTHR33452:SF1">
    <property type="entry name" value="INNER MEMBRANE PROTEIN YPHA-RELATED"/>
    <property type="match status" value="1"/>
</dbReference>
<keyword evidence="5 8" id="KW-1133">Transmembrane helix</keyword>
<dbReference type="AlphaFoldDB" id="A0A3G6J112"/>
<evidence type="ECO:0000313" key="9">
    <source>
        <dbReference type="EMBL" id="AZA11649.1"/>
    </source>
</evidence>
<evidence type="ECO:0000256" key="7">
    <source>
        <dbReference type="SAM" id="MobiDB-lite"/>
    </source>
</evidence>
<dbReference type="InterPro" id="IPR032808">
    <property type="entry name" value="DoxX"/>
</dbReference>
<evidence type="ECO:0000256" key="6">
    <source>
        <dbReference type="ARBA" id="ARBA00023136"/>
    </source>
</evidence>
<keyword evidence="6 8" id="KW-0472">Membrane</keyword>
<comment type="similarity">
    <text evidence="2">Belongs to the DoxX family.</text>
</comment>
<keyword evidence="3" id="KW-1003">Cell membrane</keyword>
<accession>A0A3G6J112</accession>
<evidence type="ECO:0000256" key="8">
    <source>
        <dbReference type="SAM" id="Phobius"/>
    </source>
</evidence>
<evidence type="ECO:0000256" key="1">
    <source>
        <dbReference type="ARBA" id="ARBA00004651"/>
    </source>
</evidence>
<dbReference type="OrthoDB" id="1122432at2"/>
<evidence type="ECO:0000256" key="2">
    <source>
        <dbReference type="ARBA" id="ARBA00006679"/>
    </source>
</evidence>
<name>A0A3G6J112_9CORY</name>
<dbReference type="RefSeq" id="WP_123934404.1">
    <property type="nucleotide sequence ID" value="NZ_CP033897.1"/>
</dbReference>
<evidence type="ECO:0000256" key="5">
    <source>
        <dbReference type="ARBA" id="ARBA00022989"/>
    </source>
</evidence>
<sequence length="224" mass="24008">MTTLRDIALLISRLLLGVVLIAHGWQKFNTWGIAGTTEAFRGMGVPSPEIAATFSTYFELVAGALLILGFLVRFVGPVLLVQMIGAYWFAHRGNGVFIDEAGWELVGVIAAAGLAISAAGAGRISIDQLIAGPMRKRRQNKRIEEANEKGIAVQHADGSVTLPADSAAAQQVTTQHTAQPTEHVQHTEPVQPTQPVHRTTAPQPEGHTVIAEQTPTSNLNNDLR</sequence>
<reference evidence="9 10" key="1">
    <citation type="submission" date="2018-11" db="EMBL/GenBank/DDBJ databases">
        <authorList>
            <person name="Kleinhagauer T."/>
            <person name="Glaeser S.P."/>
            <person name="Spergser J."/>
            <person name="Ruckert C."/>
            <person name="Kaempfer P."/>
            <person name="Busse H.-J."/>
        </authorList>
    </citation>
    <scope>NUCLEOTIDE SEQUENCE [LARGE SCALE GENOMIC DNA]</scope>
    <source>
        <strain evidence="9 10">W8</strain>
    </source>
</reference>
<dbReference type="KEGG" id="cgk:CGERO_06745"/>
<keyword evidence="10" id="KW-1185">Reference proteome</keyword>
<dbReference type="InterPro" id="IPR051907">
    <property type="entry name" value="DoxX-like_oxidoreductase"/>
</dbReference>
<proteinExistence type="inferred from homology"/>
<feature type="transmembrane region" description="Helical" evidence="8">
    <location>
        <begin position="7"/>
        <end position="25"/>
    </location>
</feature>
<feature type="compositionally biased region" description="Low complexity" evidence="7">
    <location>
        <begin position="167"/>
        <end position="181"/>
    </location>
</feature>
<evidence type="ECO:0000256" key="4">
    <source>
        <dbReference type="ARBA" id="ARBA00022692"/>
    </source>
</evidence>
<feature type="transmembrane region" description="Helical" evidence="8">
    <location>
        <begin position="101"/>
        <end position="121"/>
    </location>
</feature>
<dbReference type="PANTHER" id="PTHR33452">
    <property type="entry name" value="OXIDOREDUCTASE CATD-RELATED"/>
    <property type="match status" value="1"/>
</dbReference>
<dbReference type="Proteomes" id="UP000271587">
    <property type="component" value="Chromosome"/>
</dbReference>
<evidence type="ECO:0000256" key="3">
    <source>
        <dbReference type="ARBA" id="ARBA00022475"/>
    </source>
</evidence>
<protein>
    <submittedName>
        <fullName evidence="9">Oxidoreductase MhqP</fullName>
        <ecNumber evidence="9">1.-.-.-</ecNumber>
    </submittedName>
</protein>
<organism evidence="9 10">
    <name type="scientific">Corynebacterium gerontici</name>
    <dbReference type="NCBI Taxonomy" id="2079234"/>
    <lineage>
        <taxon>Bacteria</taxon>
        <taxon>Bacillati</taxon>
        <taxon>Actinomycetota</taxon>
        <taxon>Actinomycetes</taxon>
        <taxon>Mycobacteriales</taxon>
        <taxon>Corynebacteriaceae</taxon>
        <taxon>Corynebacterium</taxon>
    </lineage>
</organism>
<dbReference type="Pfam" id="PF07681">
    <property type="entry name" value="DoxX"/>
    <property type="match status" value="1"/>
</dbReference>
<feature type="region of interest" description="Disordered" evidence="7">
    <location>
        <begin position="165"/>
        <end position="224"/>
    </location>
</feature>
<keyword evidence="4 8" id="KW-0812">Transmembrane</keyword>
<evidence type="ECO:0000313" key="10">
    <source>
        <dbReference type="Proteomes" id="UP000271587"/>
    </source>
</evidence>
<dbReference type="GO" id="GO:0005886">
    <property type="term" value="C:plasma membrane"/>
    <property type="evidence" value="ECO:0007669"/>
    <property type="project" value="UniProtKB-SubCell"/>
</dbReference>
<gene>
    <name evidence="9" type="primary">mhqP2</name>
    <name evidence="9" type="ORF">CGERO_06745</name>
</gene>
<feature type="compositionally biased region" description="Polar residues" evidence="7">
    <location>
        <begin position="188"/>
        <end position="202"/>
    </location>
</feature>
<keyword evidence="9" id="KW-0560">Oxidoreductase</keyword>
<feature type="transmembrane region" description="Helical" evidence="8">
    <location>
        <begin position="64"/>
        <end position="89"/>
    </location>
</feature>
<comment type="subcellular location">
    <subcellularLocation>
        <location evidence="1">Cell membrane</location>
        <topology evidence="1">Multi-pass membrane protein</topology>
    </subcellularLocation>
</comment>
<feature type="compositionally biased region" description="Polar residues" evidence="7">
    <location>
        <begin position="211"/>
        <end position="224"/>
    </location>
</feature>
<dbReference type="EMBL" id="CP033897">
    <property type="protein sequence ID" value="AZA11649.1"/>
    <property type="molecule type" value="Genomic_DNA"/>
</dbReference>
<dbReference type="GO" id="GO:0016491">
    <property type="term" value="F:oxidoreductase activity"/>
    <property type="evidence" value="ECO:0007669"/>
    <property type="project" value="UniProtKB-KW"/>
</dbReference>